<feature type="region of interest" description="Disordered" evidence="16">
    <location>
        <begin position="477"/>
        <end position="498"/>
    </location>
</feature>
<evidence type="ECO:0000256" key="9">
    <source>
        <dbReference type="ARBA" id="ARBA00023140"/>
    </source>
</evidence>
<evidence type="ECO:0000256" key="17">
    <source>
        <dbReference type="SAM" id="Phobius"/>
    </source>
</evidence>
<feature type="region of interest" description="Disordered" evidence="16">
    <location>
        <begin position="1"/>
        <end position="48"/>
    </location>
</feature>
<keyword evidence="21" id="KW-1185">Reference proteome</keyword>
<comment type="subcellular location">
    <subcellularLocation>
        <location evidence="1">Peroxisome membrane</location>
        <topology evidence="1">Single-pass membrane protein</topology>
    </subcellularLocation>
</comment>
<evidence type="ECO:0000256" key="8">
    <source>
        <dbReference type="ARBA" id="ARBA00023136"/>
    </source>
</evidence>
<evidence type="ECO:0000256" key="7">
    <source>
        <dbReference type="ARBA" id="ARBA00023010"/>
    </source>
</evidence>
<feature type="compositionally biased region" description="Low complexity" evidence="16">
    <location>
        <begin position="1"/>
        <end position="16"/>
    </location>
</feature>
<evidence type="ECO:0000256" key="16">
    <source>
        <dbReference type="SAM" id="MobiDB-lite"/>
    </source>
</evidence>
<dbReference type="PANTHER" id="PTHR23058:SF0">
    <property type="entry name" value="PEROXISOMAL MEMBRANE PROTEIN PEX14"/>
    <property type="match status" value="1"/>
</dbReference>
<dbReference type="PANTHER" id="PTHR23058">
    <property type="entry name" value="PEROXISOMAL MEMBRANE PROTEIN PEX14"/>
    <property type="match status" value="1"/>
</dbReference>
<evidence type="ECO:0000256" key="12">
    <source>
        <dbReference type="ARBA" id="ARBA00053920"/>
    </source>
</evidence>
<evidence type="ECO:0000256" key="6">
    <source>
        <dbReference type="ARBA" id="ARBA00022989"/>
    </source>
</evidence>
<evidence type="ECO:0000256" key="11">
    <source>
        <dbReference type="ARBA" id="ARBA00029691"/>
    </source>
</evidence>
<feature type="compositionally biased region" description="Polar residues" evidence="16">
    <location>
        <begin position="347"/>
        <end position="366"/>
    </location>
</feature>
<gene>
    <name evidence="20" type="ORF">LUZ61_004424</name>
</gene>
<dbReference type="AlphaFoldDB" id="A0AAD6ETQ3"/>
<name>A0AAD6ETQ3_9POAL</name>
<feature type="transmembrane region" description="Helical" evidence="17">
    <location>
        <begin position="144"/>
        <end position="165"/>
    </location>
</feature>
<dbReference type="Pfam" id="PF23020">
    <property type="entry name" value="PEX14-like_2nd"/>
    <property type="match status" value="1"/>
</dbReference>
<keyword evidence="15" id="KW-0175">Coiled coil</keyword>
<dbReference type="GO" id="GO:1990429">
    <property type="term" value="C:peroxisomal importomer complex"/>
    <property type="evidence" value="ECO:0007669"/>
    <property type="project" value="TreeGrafter"/>
</dbReference>
<keyword evidence="8 14" id="KW-0472">Membrane</keyword>
<dbReference type="GO" id="GO:0005102">
    <property type="term" value="F:signaling receptor binding"/>
    <property type="evidence" value="ECO:0007669"/>
    <property type="project" value="TreeGrafter"/>
</dbReference>
<dbReference type="Proteomes" id="UP001210211">
    <property type="component" value="Unassembled WGS sequence"/>
</dbReference>
<keyword evidence="6 17" id="KW-1133">Transmembrane helix</keyword>
<comment type="subunit">
    <text evidence="13">Interacts with PEX13; forming the PEX13-PEX14 docking complex. Interacts with PEX5 (via WxxxF/Y motifs).</text>
</comment>
<evidence type="ECO:0000256" key="10">
    <source>
        <dbReference type="ARBA" id="ARBA00029502"/>
    </source>
</evidence>
<evidence type="ECO:0000259" key="18">
    <source>
        <dbReference type="Pfam" id="PF04695"/>
    </source>
</evidence>
<comment type="caution">
    <text evidence="20">The sequence shown here is derived from an EMBL/GenBank/DDBJ whole genome shotgun (WGS) entry which is preliminary data.</text>
</comment>
<dbReference type="GO" id="GO:0016560">
    <property type="term" value="P:protein import into peroxisome matrix, docking"/>
    <property type="evidence" value="ECO:0007669"/>
    <property type="project" value="UniProtKB-UniRule"/>
</dbReference>
<feature type="domain" description="Peroxisomal membrane protein PEX14 central plants" evidence="19">
    <location>
        <begin position="141"/>
        <end position="259"/>
    </location>
</feature>
<proteinExistence type="inferred from homology"/>
<dbReference type="InterPro" id="IPR054154">
    <property type="entry name" value="PEX14-like_M_plants"/>
</dbReference>
<organism evidence="20 21">
    <name type="scientific">Rhynchospora tenuis</name>
    <dbReference type="NCBI Taxonomy" id="198213"/>
    <lineage>
        <taxon>Eukaryota</taxon>
        <taxon>Viridiplantae</taxon>
        <taxon>Streptophyta</taxon>
        <taxon>Embryophyta</taxon>
        <taxon>Tracheophyta</taxon>
        <taxon>Spermatophyta</taxon>
        <taxon>Magnoliopsida</taxon>
        <taxon>Liliopsida</taxon>
        <taxon>Poales</taxon>
        <taxon>Cyperaceae</taxon>
        <taxon>Cyperoideae</taxon>
        <taxon>Rhynchosporeae</taxon>
        <taxon>Rhynchospora</taxon>
    </lineage>
</organism>
<dbReference type="Gene3D" id="1.10.10.10">
    <property type="entry name" value="Winged helix-like DNA-binding domain superfamily/Winged helix DNA-binding domain"/>
    <property type="match status" value="1"/>
</dbReference>
<evidence type="ECO:0000256" key="3">
    <source>
        <dbReference type="ARBA" id="ARBA00022448"/>
    </source>
</evidence>
<feature type="region of interest" description="Disordered" evidence="16">
    <location>
        <begin position="88"/>
        <end position="128"/>
    </location>
</feature>
<dbReference type="InterPro" id="IPR006785">
    <property type="entry name" value="Pex14_N"/>
</dbReference>
<evidence type="ECO:0000256" key="4">
    <source>
        <dbReference type="ARBA" id="ARBA00022692"/>
    </source>
</evidence>
<dbReference type="Pfam" id="PF04695">
    <property type="entry name" value="Pex14_N"/>
    <property type="match status" value="1"/>
</dbReference>
<dbReference type="InterPro" id="IPR025655">
    <property type="entry name" value="PEX14"/>
</dbReference>
<evidence type="ECO:0000313" key="20">
    <source>
        <dbReference type="EMBL" id="KAJ3700719.1"/>
    </source>
</evidence>
<keyword evidence="4 17" id="KW-0812">Transmembrane</keyword>
<feature type="compositionally biased region" description="Polar residues" evidence="16">
    <location>
        <begin position="373"/>
        <end position="394"/>
    </location>
</feature>
<dbReference type="GO" id="GO:0005778">
    <property type="term" value="C:peroxisomal membrane"/>
    <property type="evidence" value="ECO:0007669"/>
    <property type="project" value="UniProtKB-SubCell"/>
</dbReference>
<evidence type="ECO:0000256" key="13">
    <source>
        <dbReference type="ARBA" id="ARBA00064754"/>
    </source>
</evidence>
<keyword evidence="5 14" id="KW-0653">Protein transport</keyword>
<comment type="similarity">
    <text evidence="2 14">Belongs to the peroxin-14 family.</text>
</comment>
<evidence type="ECO:0000256" key="1">
    <source>
        <dbReference type="ARBA" id="ARBA00004549"/>
    </source>
</evidence>
<evidence type="ECO:0000256" key="5">
    <source>
        <dbReference type="ARBA" id="ARBA00022927"/>
    </source>
</evidence>
<dbReference type="EMBL" id="JAMRDG010000001">
    <property type="protein sequence ID" value="KAJ3700719.1"/>
    <property type="molecule type" value="Genomic_DNA"/>
</dbReference>
<evidence type="ECO:0000256" key="15">
    <source>
        <dbReference type="SAM" id="Coils"/>
    </source>
</evidence>
<protein>
    <recommendedName>
        <fullName evidence="10 14">Peroxisomal membrane protein PEX14</fullName>
    </recommendedName>
    <alternativeName>
        <fullName evidence="11 14">Peroxin-14</fullName>
    </alternativeName>
</protein>
<evidence type="ECO:0000256" key="14">
    <source>
        <dbReference type="RuleBase" id="RU367032"/>
    </source>
</evidence>
<keyword evidence="7" id="KW-0811">Translocation</keyword>
<evidence type="ECO:0000259" key="19">
    <source>
        <dbReference type="Pfam" id="PF23020"/>
    </source>
</evidence>
<feature type="coiled-coil region" evidence="15">
    <location>
        <begin position="181"/>
        <end position="208"/>
    </location>
</feature>
<feature type="region of interest" description="Disordered" evidence="16">
    <location>
        <begin position="341"/>
        <end position="397"/>
    </location>
</feature>
<feature type="compositionally biased region" description="Polar residues" evidence="16">
    <location>
        <begin position="97"/>
        <end position="116"/>
    </location>
</feature>
<keyword evidence="3 14" id="KW-0813">Transport</keyword>
<feature type="compositionally biased region" description="Low complexity" evidence="16">
    <location>
        <begin position="481"/>
        <end position="498"/>
    </location>
</feature>
<accession>A0AAD6ETQ3</accession>
<keyword evidence="9 14" id="KW-0576">Peroxisome</keyword>
<evidence type="ECO:0000256" key="2">
    <source>
        <dbReference type="ARBA" id="ARBA00005443"/>
    </source>
</evidence>
<feature type="compositionally biased region" description="Low complexity" evidence="16">
    <location>
        <begin position="118"/>
        <end position="128"/>
    </location>
</feature>
<sequence length="517" mass="55439">MATQSQSGPSPPQNQQIPASASGSEGENKDALPPPPPPAAAAAEEIREDQVQNAVRFLSHPKVRGSPVLYRRSFLEKKGLTSQEIDEAFRRVPDPPSSTATNAQPPASTQVAQPIASTAVQPAAPQPTATAVMTPVVAQRRFSWYHIVLATGILAAGGAGTAVFFKRVVVPRIKAWIKKVVSEREDEAEKEEKQNSKLAEEAAEAAKAAASAAALVAKASQDLLSSRSEEKGYFEAFMRALDVQVKEMKLMGEAITKLEYKRDNGVLEDQFHHSATRNGPVSNVWGAQPVNTNGIATADYARPSSAPGVTEPVNYKSYMEMMSMGPQKNERAPAAKTWETAPLVPTQRPNYPYAQSQSSDDGSNAEIQEPAYTATSSYPLNGTKVNTTTESSSEPWWRKKSVVKIDEAEPESDEPKQYPYGLTGNDVGPSQTQVPQRRWVPPQPPPVVMPEAAAAIRQPKSKNDVSFDEGADDTAVKADDVAPSGEGVGVSEGVVGPSNGVQIMEEGKVDEVEANQV</sequence>
<evidence type="ECO:0000313" key="21">
    <source>
        <dbReference type="Proteomes" id="UP001210211"/>
    </source>
</evidence>
<feature type="domain" description="Peroxisome membrane anchor protein Pex14p N-terminal" evidence="18">
    <location>
        <begin position="47"/>
        <end position="91"/>
    </location>
</feature>
<dbReference type="FunFam" id="1.10.10.10:FF:000217">
    <property type="entry name" value="Peroxisomal membrane protein PEX14"/>
    <property type="match status" value="1"/>
</dbReference>
<comment type="function">
    <text evidence="12 14">Component of the PEX13-PEX14 docking complex, a translocon channel that specifically mediates the import of peroxisomal cargo proteins bound to PEX5 receptor. The PEX13-PEX14 docking complex forms a large import pore which can be opened to a diameter of about 9 nm. Mechanistically, PEX5 receptor along with cargo proteins associates with the PEX14 subunit of the PEX13-PEX14 docking complex in the cytosol, leading to the insertion of the receptor into the organelle membrane with the concomitant translocation of the cargo into the peroxisome matrix.</text>
</comment>
<dbReference type="InterPro" id="IPR036388">
    <property type="entry name" value="WH-like_DNA-bd_sf"/>
</dbReference>
<reference evidence="20 21" key="1">
    <citation type="journal article" date="2022" name="Cell">
        <title>Repeat-based holocentromeres influence genome architecture and karyotype evolution.</title>
        <authorList>
            <person name="Hofstatter P.G."/>
            <person name="Thangavel G."/>
            <person name="Lux T."/>
            <person name="Neumann P."/>
            <person name="Vondrak T."/>
            <person name="Novak P."/>
            <person name="Zhang M."/>
            <person name="Costa L."/>
            <person name="Castellani M."/>
            <person name="Scott A."/>
            <person name="Toegelov H."/>
            <person name="Fuchs J."/>
            <person name="Mata-Sucre Y."/>
            <person name="Dias Y."/>
            <person name="Vanzela A.L.L."/>
            <person name="Huettel B."/>
            <person name="Almeida C.C.S."/>
            <person name="Simkova H."/>
            <person name="Souza G."/>
            <person name="Pedrosa-Harand A."/>
            <person name="Macas J."/>
            <person name="Mayer K.F.X."/>
            <person name="Houben A."/>
            <person name="Marques A."/>
        </authorList>
    </citation>
    <scope>NUCLEOTIDE SEQUENCE [LARGE SCALE GENOMIC DNA]</scope>
    <source>
        <strain evidence="20">RhyTen1mFocal</strain>
    </source>
</reference>